<reference evidence="1" key="2">
    <citation type="journal article" date="2020" name="Nat. Commun.">
        <title>Large-scale genome sequencing of mycorrhizal fungi provides insights into the early evolution of symbiotic traits.</title>
        <authorList>
            <person name="Miyauchi S."/>
            <person name="Kiss E."/>
            <person name="Kuo A."/>
            <person name="Drula E."/>
            <person name="Kohler A."/>
            <person name="Sanchez-Garcia M."/>
            <person name="Morin E."/>
            <person name="Andreopoulos B."/>
            <person name="Barry K.W."/>
            <person name="Bonito G."/>
            <person name="Buee M."/>
            <person name="Carver A."/>
            <person name="Chen C."/>
            <person name="Cichocki N."/>
            <person name="Clum A."/>
            <person name="Culley D."/>
            <person name="Crous P.W."/>
            <person name="Fauchery L."/>
            <person name="Girlanda M."/>
            <person name="Hayes R.D."/>
            <person name="Keri Z."/>
            <person name="LaButti K."/>
            <person name="Lipzen A."/>
            <person name="Lombard V."/>
            <person name="Magnuson J."/>
            <person name="Maillard F."/>
            <person name="Murat C."/>
            <person name="Nolan M."/>
            <person name="Ohm R.A."/>
            <person name="Pangilinan J."/>
            <person name="Pereira M.F."/>
            <person name="Perotto S."/>
            <person name="Peter M."/>
            <person name="Pfister S."/>
            <person name="Riley R."/>
            <person name="Sitrit Y."/>
            <person name="Stielow J.B."/>
            <person name="Szollosi G."/>
            <person name="Zifcakova L."/>
            <person name="Stursova M."/>
            <person name="Spatafora J.W."/>
            <person name="Tedersoo L."/>
            <person name="Vaario L.M."/>
            <person name="Yamada A."/>
            <person name="Yan M."/>
            <person name="Wang P."/>
            <person name="Xu J."/>
            <person name="Bruns T."/>
            <person name="Baldrian P."/>
            <person name="Vilgalys R."/>
            <person name="Dunand C."/>
            <person name="Henrissat B."/>
            <person name="Grigoriev I.V."/>
            <person name="Hibbett D."/>
            <person name="Nagy L.G."/>
            <person name="Martin F.M."/>
        </authorList>
    </citation>
    <scope>NUCLEOTIDE SEQUENCE</scope>
    <source>
        <strain evidence="1">P2</strain>
    </source>
</reference>
<accession>A0ACB6ZV18</accession>
<protein>
    <submittedName>
        <fullName evidence="1">Uncharacterized protein</fullName>
    </submittedName>
</protein>
<sequence>MSLRATSPPPRATTPEPTLQPLPSPRLRPSRSIRQLKPLTTIDLSSQEEFHLTFDEFGTDHRPSKTPTSHSRPRRKSGPTPPSLHNPIHHHKSPRRSGSPPPPAHHHPTPPPPLPPLPSFLISAARKSSNCYGFDIPDILTFPSTPSSPSDESVNSRCYSIHRSN</sequence>
<comment type="caution">
    <text evidence="1">The sequence shown here is derived from an EMBL/GenBank/DDBJ whole genome shotgun (WGS) entry which is preliminary data.</text>
</comment>
<reference evidence="1" key="1">
    <citation type="submission" date="2019-10" db="EMBL/GenBank/DDBJ databases">
        <authorList>
            <consortium name="DOE Joint Genome Institute"/>
            <person name="Kuo A."/>
            <person name="Miyauchi S."/>
            <person name="Kiss E."/>
            <person name="Drula E."/>
            <person name="Kohler A."/>
            <person name="Sanchez-Garcia M."/>
            <person name="Andreopoulos B."/>
            <person name="Barry K.W."/>
            <person name="Bonito G."/>
            <person name="Buee M."/>
            <person name="Carver A."/>
            <person name="Chen C."/>
            <person name="Cichocki N."/>
            <person name="Clum A."/>
            <person name="Culley D."/>
            <person name="Crous P.W."/>
            <person name="Fauchery L."/>
            <person name="Girlanda M."/>
            <person name="Hayes R."/>
            <person name="Keri Z."/>
            <person name="Labutti K."/>
            <person name="Lipzen A."/>
            <person name="Lombard V."/>
            <person name="Magnuson J."/>
            <person name="Maillard F."/>
            <person name="Morin E."/>
            <person name="Murat C."/>
            <person name="Nolan M."/>
            <person name="Ohm R."/>
            <person name="Pangilinan J."/>
            <person name="Pereira M."/>
            <person name="Perotto S."/>
            <person name="Peter M."/>
            <person name="Riley R."/>
            <person name="Sitrit Y."/>
            <person name="Stielow B."/>
            <person name="Szollosi G."/>
            <person name="Zifcakova L."/>
            <person name="Stursova M."/>
            <person name="Spatafora J.W."/>
            <person name="Tedersoo L."/>
            <person name="Vaario L.-M."/>
            <person name="Yamada A."/>
            <person name="Yan M."/>
            <person name="Wang P."/>
            <person name="Xu J."/>
            <person name="Bruns T."/>
            <person name="Baldrian P."/>
            <person name="Vilgalys R."/>
            <person name="Henrissat B."/>
            <person name="Grigoriev I.V."/>
            <person name="Hibbett D."/>
            <person name="Nagy L.G."/>
            <person name="Martin F.M."/>
        </authorList>
    </citation>
    <scope>NUCLEOTIDE SEQUENCE</scope>
    <source>
        <strain evidence="1">P2</strain>
    </source>
</reference>
<dbReference type="EMBL" id="MU117964">
    <property type="protein sequence ID" value="KAF9653392.1"/>
    <property type="molecule type" value="Genomic_DNA"/>
</dbReference>
<evidence type="ECO:0000313" key="1">
    <source>
        <dbReference type="EMBL" id="KAF9653392.1"/>
    </source>
</evidence>
<proteinExistence type="predicted"/>
<name>A0ACB6ZV18_THEGA</name>
<keyword evidence="2" id="KW-1185">Reference proteome</keyword>
<evidence type="ECO:0000313" key="2">
    <source>
        <dbReference type="Proteomes" id="UP000886501"/>
    </source>
</evidence>
<gene>
    <name evidence="1" type="ORF">BDM02DRAFT_3125804</name>
</gene>
<organism evidence="1 2">
    <name type="scientific">Thelephora ganbajun</name>
    <name type="common">Ganba fungus</name>
    <dbReference type="NCBI Taxonomy" id="370292"/>
    <lineage>
        <taxon>Eukaryota</taxon>
        <taxon>Fungi</taxon>
        <taxon>Dikarya</taxon>
        <taxon>Basidiomycota</taxon>
        <taxon>Agaricomycotina</taxon>
        <taxon>Agaricomycetes</taxon>
        <taxon>Thelephorales</taxon>
        <taxon>Thelephoraceae</taxon>
        <taxon>Thelephora</taxon>
    </lineage>
</organism>
<dbReference type="Proteomes" id="UP000886501">
    <property type="component" value="Unassembled WGS sequence"/>
</dbReference>